<dbReference type="SUPFAM" id="SSF52141">
    <property type="entry name" value="Uracil-DNA glycosylase-like"/>
    <property type="match status" value="1"/>
</dbReference>
<gene>
    <name evidence="13" type="ORF">AKJ57_05050</name>
</gene>
<evidence type="ECO:0000256" key="7">
    <source>
        <dbReference type="ARBA" id="ARBA00022763"/>
    </source>
</evidence>
<keyword evidence="9" id="KW-0408">Iron</keyword>
<dbReference type="AlphaFoldDB" id="A0A133U629"/>
<name>A0A133U629_9EURY</name>
<dbReference type="InterPro" id="IPR051536">
    <property type="entry name" value="UDG_Type-4/5"/>
</dbReference>
<evidence type="ECO:0000313" key="14">
    <source>
        <dbReference type="Proteomes" id="UP000070163"/>
    </source>
</evidence>
<evidence type="ECO:0000256" key="9">
    <source>
        <dbReference type="ARBA" id="ARBA00023004"/>
    </source>
</evidence>
<organism evidence="13 14">
    <name type="scientific">candidate division MSBL1 archaeon SCGC-AAA259A05</name>
    <dbReference type="NCBI Taxonomy" id="1698259"/>
    <lineage>
        <taxon>Archaea</taxon>
        <taxon>Methanobacteriati</taxon>
        <taxon>Methanobacteriota</taxon>
        <taxon>candidate division MSBL1</taxon>
    </lineage>
</organism>
<dbReference type="Pfam" id="PF03167">
    <property type="entry name" value="UDG"/>
    <property type="match status" value="1"/>
</dbReference>
<dbReference type="GO" id="GO:0004844">
    <property type="term" value="F:uracil DNA N-glycosylase activity"/>
    <property type="evidence" value="ECO:0007669"/>
    <property type="project" value="UniProtKB-EC"/>
</dbReference>
<evidence type="ECO:0000256" key="8">
    <source>
        <dbReference type="ARBA" id="ARBA00022801"/>
    </source>
</evidence>
<evidence type="ECO:0000313" key="13">
    <source>
        <dbReference type="EMBL" id="KXA89654.1"/>
    </source>
</evidence>
<dbReference type="PANTHER" id="PTHR33693">
    <property type="entry name" value="TYPE-5 URACIL-DNA GLYCOSYLASE"/>
    <property type="match status" value="1"/>
</dbReference>
<evidence type="ECO:0000259" key="12">
    <source>
        <dbReference type="SMART" id="SM00986"/>
    </source>
</evidence>
<dbReference type="GO" id="GO:0051539">
    <property type="term" value="F:4 iron, 4 sulfur cluster binding"/>
    <property type="evidence" value="ECO:0007669"/>
    <property type="project" value="UniProtKB-KW"/>
</dbReference>
<comment type="catalytic activity">
    <reaction evidence="1">
        <text>Hydrolyzes single-stranded DNA or mismatched double-stranded DNA and polynucleotides, releasing free uracil.</text>
        <dbReference type="EC" id="3.2.2.27"/>
    </reaction>
</comment>
<dbReference type="CDD" id="cd10030">
    <property type="entry name" value="UDG-F4_TTUDGA_SPO1dp_like"/>
    <property type="match status" value="1"/>
</dbReference>
<keyword evidence="7" id="KW-0227">DNA damage</keyword>
<dbReference type="EMBL" id="LHXJ01000069">
    <property type="protein sequence ID" value="KXA89654.1"/>
    <property type="molecule type" value="Genomic_DNA"/>
</dbReference>
<evidence type="ECO:0000256" key="4">
    <source>
        <dbReference type="ARBA" id="ARBA00019403"/>
    </source>
</evidence>
<evidence type="ECO:0000256" key="6">
    <source>
        <dbReference type="ARBA" id="ARBA00022723"/>
    </source>
</evidence>
<sequence>MCRMKNLDELTDQIKRCTSCDLHKTHTNAVPGEGPKNADIMLIGEAPGYYEDQEGRPFVGNAGEVLTNLLEKAGLKREKVFIGNVLKCRPPKNRDPTEEEIKACSPYLKNQIRKIRPKLIVSLGRFATQLLLDQQVKISQEHGELKNSDYGGWSCKLFVSYHPAAALYGGNARKKLEKDFEKLGNLAKNLDNYKTSQQMTF</sequence>
<dbReference type="Proteomes" id="UP000070163">
    <property type="component" value="Unassembled WGS sequence"/>
</dbReference>
<evidence type="ECO:0000256" key="1">
    <source>
        <dbReference type="ARBA" id="ARBA00001400"/>
    </source>
</evidence>
<comment type="caution">
    <text evidence="13">The sequence shown here is derived from an EMBL/GenBank/DDBJ whole genome shotgun (WGS) entry which is preliminary data.</text>
</comment>
<dbReference type="EC" id="3.2.2.27" evidence="3"/>
<keyword evidence="11" id="KW-0234">DNA repair</keyword>
<dbReference type="NCBIfam" id="TIGR00758">
    <property type="entry name" value="UDG_fam4"/>
    <property type="match status" value="1"/>
</dbReference>
<dbReference type="Gene3D" id="3.40.470.10">
    <property type="entry name" value="Uracil-DNA glycosylase-like domain"/>
    <property type="match status" value="1"/>
</dbReference>
<dbReference type="GO" id="GO:0046872">
    <property type="term" value="F:metal ion binding"/>
    <property type="evidence" value="ECO:0007669"/>
    <property type="project" value="UniProtKB-KW"/>
</dbReference>
<dbReference type="SMART" id="SM00986">
    <property type="entry name" value="UDG"/>
    <property type="match status" value="1"/>
</dbReference>
<reference evidence="13 14" key="1">
    <citation type="journal article" date="2016" name="Sci. Rep.">
        <title>Metabolic traits of an uncultured archaeal lineage -MSBL1- from brine pools of the Red Sea.</title>
        <authorList>
            <person name="Mwirichia R."/>
            <person name="Alam I."/>
            <person name="Rashid M."/>
            <person name="Vinu M."/>
            <person name="Ba-Alawi W."/>
            <person name="Anthony Kamau A."/>
            <person name="Kamanda Ngugi D."/>
            <person name="Goker M."/>
            <person name="Klenk H.P."/>
            <person name="Bajic V."/>
            <person name="Stingl U."/>
        </authorList>
    </citation>
    <scope>NUCLEOTIDE SEQUENCE [LARGE SCALE GENOMIC DNA]</scope>
    <source>
        <strain evidence="13">SCGC-AAA259A05</strain>
    </source>
</reference>
<feature type="domain" description="Uracil-DNA glycosylase-like" evidence="12">
    <location>
        <begin position="31"/>
        <end position="181"/>
    </location>
</feature>
<keyword evidence="10" id="KW-0411">Iron-sulfur</keyword>
<dbReference type="InterPro" id="IPR005122">
    <property type="entry name" value="Uracil-DNA_glycosylase-like"/>
</dbReference>
<dbReference type="PANTHER" id="PTHR33693:SF1">
    <property type="entry name" value="TYPE-4 URACIL-DNA GLYCOSYLASE"/>
    <property type="match status" value="1"/>
</dbReference>
<evidence type="ECO:0000256" key="3">
    <source>
        <dbReference type="ARBA" id="ARBA00012030"/>
    </source>
</evidence>
<keyword evidence="5" id="KW-0004">4Fe-4S</keyword>
<proteinExistence type="inferred from homology"/>
<comment type="similarity">
    <text evidence="2">Belongs to the uracil-DNA glycosylase (UDG) superfamily. Type 4 (UDGa) family.</text>
</comment>
<keyword evidence="6" id="KW-0479">Metal-binding</keyword>
<protein>
    <recommendedName>
        <fullName evidence="4">Type-4 uracil-DNA glycosylase</fullName>
        <ecNumber evidence="3">3.2.2.27</ecNumber>
    </recommendedName>
</protein>
<evidence type="ECO:0000256" key="5">
    <source>
        <dbReference type="ARBA" id="ARBA00022485"/>
    </source>
</evidence>
<evidence type="ECO:0000256" key="10">
    <source>
        <dbReference type="ARBA" id="ARBA00023014"/>
    </source>
</evidence>
<evidence type="ECO:0000256" key="2">
    <source>
        <dbReference type="ARBA" id="ARBA00006521"/>
    </source>
</evidence>
<keyword evidence="8" id="KW-0378">Hydrolase</keyword>
<dbReference type="InterPro" id="IPR036895">
    <property type="entry name" value="Uracil-DNA_glycosylase-like_sf"/>
</dbReference>
<evidence type="ECO:0000256" key="11">
    <source>
        <dbReference type="ARBA" id="ARBA00023204"/>
    </source>
</evidence>
<dbReference type="GO" id="GO:0006281">
    <property type="term" value="P:DNA repair"/>
    <property type="evidence" value="ECO:0007669"/>
    <property type="project" value="UniProtKB-KW"/>
</dbReference>
<keyword evidence="14" id="KW-1185">Reference proteome</keyword>
<dbReference type="SMART" id="SM00987">
    <property type="entry name" value="UreE_C"/>
    <property type="match status" value="1"/>
</dbReference>
<dbReference type="InterPro" id="IPR005273">
    <property type="entry name" value="Ura-DNA_glyco_family4"/>
</dbReference>
<accession>A0A133U629</accession>
<dbReference type="PATRIC" id="fig|1698259.3.peg.1390"/>